<sequence>MNNLPPRSDKEIRQILHKRTKRARTSCYPCRTRKVKCDKVLPCENCSKRGYPELCSFTGPNEISRDPGATYNHPTTQGAEHQQPAEHLTQQPVPNQWTHEAANSGDNTISEAQDLPSPSSLRDSRVDAVSVSSGASRLRARSSISTSTQPDGDFRFAADDGEQGQRESFLGSNSMPAFLRSQSSQVGSIHNSPINPVEDAILPILGLKGPKSTYPFLPDPETSMGKINWELYQALPADREIIRLFERYKLSAHSFTPIIPDIEDFEAGLCQYLEERVLLKRQSSIRDSGAHAPEHSRPISWVASLFAILASGAQYSHTSSQERQVKSRLYARYSFQCLRMANFLVRPSLSCILALLVLGTVLQNDMKPEAAWMLLGTTARMAQSLGLHEKQKDSPSPRTKLWEALVWQDSLLSLCFDRPPVTTPSLSDTQLAGELRYQDAMNLLCDRILRTIRDRANGNSPNFVAILESVYKIEEIYQNSIANTAGQSRLSISKRSEMFALSLHISFVIAWICRPALANSRSPEQRTETQLILIEKCHANLLECIRAFVRLHSVNSLSSRSWPIIHNGLSSALLLGLLGATNTNLEVRQLQGDILDILSAESDDGDDQEQGVGGNIELSAPHVRAFTVLRRLYNNRAANSVPNGGLDGGTPIQEDQFQPTLNAPTAFL</sequence>
<dbReference type="InterPro" id="IPR036864">
    <property type="entry name" value="Zn2-C6_fun-type_DNA-bd_sf"/>
</dbReference>
<dbReference type="GO" id="GO:0008270">
    <property type="term" value="F:zinc ion binding"/>
    <property type="evidence" value="ECO:0007669"/>
    <property type="project" value="InterPro"/>
</dbReference>
<dbReference type="InterPro" id="IPR007219">
    <property type="entry name" value="XnlR_reg_dom"/>
</dbReference>
<dbReference type="PANTHER" id="PTHR43374">
    <property type="entry name" value="FLAVIN PRENYLTRANSFERASE"/>
    <property type="match status" value="1"/>
</dbReference>
<keyword evidence="1" id="KW-0479">Metal-binding</keyword>
<evidence type="ECO:0000256" key="3">
    <source>
        <dbReference type="SAM" id="MobiDB-lite"/>
    </source>
</evidence>
<feature type="region of interest" description="Disordered" evidence="3">
    <location>
        <begin position="640"/>
        <end position="668"/>
    </location>
</feature>
<proteinExistence type="predicted"/>
<feature type="domain" description="Zn(2)-C6 fungal-type" evidence="4">
    <location>
        <begin position="26"/>
        <end position="57"/>
    </location>
</feature>
<dbReference type="PANTHER" id="PTHR43374:SF1">
    <property type="entry name" value="FLAVIN PRENYLTRANSFERASE PAD1, MITOCHONDRIAL"/>
    <property type="match status" value="1"/>
</dbReference>
<dbReference type="CDD" id="cd12148">
    <property type="entry name" value="fungal_TF_MHR"/>
    <property type="match status" value="1"/>
</dbReference>
<comment type="caution">
    <text evidence="5">The sequence shown here is derived from an EMBL/GenBank/DDBJ whole genome shotgun (WGS) entry which is preliminary data.</text>
</comment>
<feature type="compositionally biased region" description="Polar residues" evidence="3">
    <location>
        <begin position="88"/>
        <end position="98"/>
    </location>
</feature>
<feature type="region of interest" description="Disordered" evidence="3">
    <location>
        <begin position="57"/>
        <end position="170"/>
    </location>
</feature>
<dbReference type="GO" id="GO:0016831">
    <property type="term" value="F:carboxy-lyase activity"/>
    <property type="evidence" value="ECO:0007669"/>
    <property type="project" value="TreeGrafter"/>
</dbReference>
<dbReference type="InterPro" id="IPR001138">
    <property type="entry name" value="Zn2Cys6_DnaBD"/>
</dbReference>
<accession>A0A8T9BQQ0</accession>
<keyword evidence="2" id="KW-0539">Nucleus</keyword>
<evidence type="ECO:0000313" key="5">
    <source>
        <dbReference type="EMBL" id="TVY20649.1"/>
    </source>
</evidence>
<evidence type="ECO:0000256" key="2">
    <source>
        <dbReference type="ARBA" id="ARBA00023242"/>
    </source>
</evidence>
<evidence type="ECO:0000259" key="4">
    <source>
        <dbReference type="PROSITE" id="PS50048"/>
    </source>
</evidence>
<evidence type="ECO:0000256" key="1">
    <source>
        <dbReference type="ARBA" id="ARBA00022723"/>
    </source>
</evidence>
<dbReference type="PROSITE" id="PS50048">
    <property type="entry name" value="ZN2_CY6_FUNGAL_2"/>
    <property type="match status" value="1"/>
</dbReference>
<dbReference type="CDD" id="cd00067">
    <property type="entry name" value="GAL4"/>
    <property type="match status" value="1"/>
</dbReference>
<dbReference type="EMBL" id="QGMF01000046">
    <property type="protein sequence ID" value="TVY20649.1"/>
    <property type="molecule type" value="Genomic_DNA"/>
</dbReference>
<dbReference type="InterPro" id="IPR004507">
    <property type="entry name" value="UbiX-like"/>
</dbReference>
<dbReference type="PROSITE" id="PS00463">
    <property type="entry name" value="ZN2_CY6_FUNGAL_1"/>
    <property type="match status" value="1"/>
</dbReference>
<dbReference type="Pfam" id="PF04082">
    <property type="entry name" value="Fungal_trans"/>
    <property type="match status" value="1"/>
</dbReference>
<gene>
    <name evidence="5" type="ORF">LARI1_G004559</name>
</gene>
<dbReference type="GO" id="GO:0006351">
    <property type="term" value="P:DNA-templated transcription"/>
    <property type="evidence" value="ECO:0007669"/>
    <property type="project" value="InterPro"/>
</dbReference>
<dbReference type="Proteomes" id="UP000469559">
    <property type="component" value="Unassembled WGS sequence"/>
</dbReference>
<name>A0A8T9BQQ0_9HELO</name>
<feature type="compositionally biased region" description="Low complexity" evidence="3">
    <location>
        <begin position="127"/>
        <end position="147"/>
    </location>
</feature>
<feature type="compositionally biased region" description="Polar residues" evidence="3">
    <location>
        <begin position="653"/>
        <end position="668"/>
    </location>
</feature>
<protein>
    <recommendedName>
        <fullName evidence="4">Zn(2)-C6 fungal-type domain-containing protein</fullName>
    </recommendedName>
</protein>
<dbReference type="GO" id="GO:0000981">
    <property type="term" value="F:DNA-binding transcription factor activity, RNA polymerase II-specific"/>
    <property type="evidence" value="ECO:0007669"/>
    <property type="project" value="InterPro"/>
</dbReference>
<dbReference type="AlphaFoldDB" id="A0A8T9BQQ0"/>
<dbReference type="OrthoDB" id="1747771at2759"/>
<dbReference type="Pfam" id="PF00172">
    <property type="entry name" value="Zn_clus"/>
    <property type="match status" value="1"/>
</dbReference>
<dbReference type="GO" id="GO:0003677">
    <property type="term" value="F:DNA binding"/>
    <property type="evidence" value="ECO:0007669"/>
    <property type="project" value="InterPro"/>
</dbReference>
<dbReference type="Gene3D" id="4.10.240.10">
    <property type="entry name" value="Zn(2)-C6 fungal-type DNA-binding domain"/>
    <property type="match status" value="1"/>
</dbReference>
<organism evidence="5 6">
    <name type="scientific">Lachnellula arida</name>
    <dbReference type="NCBI Taxonomy" id="1316785"/>
    <lineage>
        <taxon>Eukaryota</taxon>
        <taxon>Fungi</taxon>
        <taxon>Dikarya</taxon>
        <taxon>Ascomycota</taxon>
        <taxon>Pezizomycotina</taxon>
        <taxon>Leotiomycetes</taxon>
        <taxon>Helotiales</taxon>
        <taxon>Lachnaceae</taxon>
        <taxon>Lachnellula</taxon>
    </lineage>
</organism>
<dbReference type="SUPFAM" id="SSF57701">
    <property type="entry name" value="Zn2/Cys6 DNA-binding domain"/>
    <property type="match status" value="1"/>
</dbReference>
<dbReference type="SMART" id="SM00066">
    <property type="entry name" value="GAL4"/>
    <property type="match status" value="1"/>
</dbReference>
<dbReference type="SMART" id="SM00906">
    <property type="entry name" value="Fungal_trans"/>
    <property type="match status" value="1"/>
</dbReference>
<keyword evidence="6" id="KW-1185">Reference proteome</keyword>
<evidence type="ECO:0000313" key="6">
    <source>
        <dbReference type="Proteomes" id="UP000469559"/>
    </source>
</evidence>
<reference evidence="5 6" key="1">
    <citation type="submission" date="2018-05" db="EMBL/GenBank/DDBJ databases">
        <title>Whole genome sequencing for identification of molecular markers to develop diagnostic detection tools for the regulated plant pathogen Lachnellula willkommii.</title>
        <authorList>
            <person name="Giroux E."/>
            <person name="Bilodeau G."/>
        </authorList>
    </citation>
    <scope>NUCLEOTIDE SEQUENCE [LARGE SCALE GENOMIC DNA]</scope>
    <source>
        <strain evidence="5 6">CBS 203.66</strain>
    </source>
</reference>